<dbReference type="Gene3D" id="3.40.50.720">
    <property type="entry name" value="NAD(P)-binding Rossmann-like Domain"/>
    <property type="match status" value="1"/>
</dbReference>
<evidence type="ECO:0000313" key="4">
    <source>
        <dbReference type="Proteomes" id="UP000053477"/>
    </source>
</evidence>
<evidence type="ECO:0000313" key="3">
    <source>
        <dbReference type="EMBL" id="KLO14743.1"/>
    </source>
</evidence>
<evidence type="ECO:0000256" key="1">
    <source>
        <dbReference type="ARBA" id="ARBA00006484"/>
    </source>
</evidence>
<accession>A0A0H2RYZ5</accession>
<dbReference type="EMBL" id="KQ085939">
    <property type="protein sequence ID" value="KLO14743.1"/>
    <property type="molecule type" value="Genomic_DNA"/>
</dbReference>
<dbReference type="GO" id="GO:0016020">
    <property type="term" value="C:membrane"/>
    <property type="evidence" value="ECO:0007669"/>
    <property type="project" value="TreeGrafter"/>
</dbReference>
<dbReference type="Proteomes" id="UP000053477">
    <property type="component" value="Unassembled WGS sequence"/>
</dbReference>
<dbReference type="Pfam" id="PF00106">
    <property type="entry name" value="adh_short"/>
    <property type="match status" value="1"/>
</dbReference>
<dbReference type="SUPFAM" id="SSF51735">
    <property type="entry name" value="NAD(P)-binding Rossmann-fold domains"/>
    <property type="match status" value="1"/>
</dbReference>
<protein>
    <submittedName>
        <fullName evidence="3">NAD-binding protein</fullName>
    </submittedName>
</protein>
<dbReference type="CDD" id="cd05233">
    <property type="entry name" value="SDR_c"/>
    <property type="match status" value="1"/>
</dbReference>
<dbReference type="InterPro" id="IPR036291">
    <property type="entry name" value="NAD(P)-bd_dom_sf"/>
</dbReference>
<name>A0A0H2RYZ5_9AGAM</name>
<dbReference type="InterPro" id="IPR002347">
    <property type="entry name" value="SDR_fam"/>
</dbReference>
<proteinExistence type="inferred from homology"/>
<dbReference type="OrthoDB" id="1933717at2759"/>
<dbReference type="AlphaFoldDB" id="A0A0H2RYZ5"/>
<dbReference type="STRING" id="27342.A0A0H2RYZ5"/>
<evidence type="ECO:0000256" key="2">
    <source>
        <dbReference type="ARBA" id="ARBA00023002"/>
    </source>
</evidence>
<dbReference type="GO" id="GO:0016491">
    <property type="term" value="F:oxidoreductase activity"/>
    <property type="evidence" value="ECO:0007669"/>
    <property type="project" value="UniProtKB-KW"/>
</dbReference>
<comment type="similarity">
    <text evidence="1">Belongs to the short-chain dehydrogenases/reductases (SDR) family.</text>
</comment>
<keyword evidence="4" id="KW-1185">Reference proteome</keyword>
<dbReference type="PRINTS" id="PR00081">
    <property type="entry name" value="GDHRDH"/>
</dbReference>
<keyword evidence="2" id="KW-0560">Oxidoreductase</keyword>
<dbReference type="PANTHER" id="PTHR44196:SF1">
    <property type="entry name" value="DEHYDROGENASE_REDUCTASE SDR FAMILY MEMBER 7B"/>
    <property type="match status" value="1"/>
</dbReference>
<gene>
    <name evidence="3" type="ORF">SCHPADRAFT_939292</name>
</gene>
<reference evidence="3 4" key="1">
    <citation type="submission" date="2015-04" db="EMBL/GenBank/DDBJ databases">
        <title>Complete genome sequence of Schizopora paradoxa KUC8140, a cosmopolitan wood degrader in East Asia.</title>
        <authorList>
            <consortium name="DOE Joint Genome Institute"/>
            <person name="Min B."/>
            <person name="Park H."/>
            <person name="Jang Y."/>
            <person name="Kim J.-J."/>
            <person name="Kim K.H."/>
            <person name="Pangilinan J."/>
            <person name="Lipzen A."/>
            <person name="Riley R."/>
            <person name="Grigoriev I.V."/>
            <person name="Spatafora J.W."/>
            <person name="Choi I.-G."/>
        </authorList>
    </citation>
    <scope>NUCLEOTIDE SEQUENCE [LARGE SCALE GENOMIC DNA]</scope>
    <source>
        <strain evidence="3 4">KUC8140</strain>
    </source>
</reference>
<dbReference type="PANTHER" id="PTHR44196">
    <property type="entry name" value="DEHYDROGENASE/REDUCTASE SDR FAMILY MEMBER 7B"/>
    <property type="match status" value="1"/>
</dbReference>
<sequence length="310" mass="33280">MADGWGVKPEIHSDVYDAISPTKLTGSLEGKVAFVSGAGRGIGKSIALALAEAGAHVALLSRTKSELDAVAEIITSQFHRKSLVCVADASDESAVAQEFARVEQELGKVDIAIANAAINSFRPLVYTPLEEWWRIMEINVKGPVILTQLAMRSMRERNEGAIIVITSKAALLNLAGPSAYCASKSAVVRTIGCLQLEMDAEHDGNSGVHMYTVHPGAVKTPMTTTEKVAHPDMDKMKPGSFDRVQKNFASFGDSQNLSAWLCVYLATGHAKELRGRYIDATNDIAALVAQADIIKNENLYALTANALGRK</sequence>
<dbReference type="InParanoid" id="A0A0H2RYZ5"/>
<organism evidence="3 4">
    <name type="scientific">Schizopora paradoxa</name>
    <dbReference type="NCBI Taxonomy" id="27342"/>
    <lineage>
        <taxon>Eukaryota</taxon>
        <taxon>Fungi</taxon>
        <taxon>Dikarya</taxon>
        <taxon>Basidiomycota</taxon>
        <taxon>Agaricomycotina</taxon>
        <taxon>Agaricomycetes</taxon>
        <taxon>Hymenochaetales</taxon>
        <taxon>Schizoporaceae</taxon>
        <taxon>Schizopora</taxon>
    </lineage>
</organism>